<keyword evidence="3" id="KW-1185">Reference proteome</keyword>
<reference evidence="2 3" key="1">
    <citation type="journal article" date="2020" name="Nature">
        <title>Six reference-quality genomes reveal evolution of bat adaptations.</title>
        <authorList>
            <person name="Jebb D."/>
            <person name="Huang Z."/>
            <person name="Pippel M."/>
            <person name="Hughes G.M."/>
            <person name="Lavrichenko K."/>
            <person name="Devanna P."/>
            <person name="Winkler S."/>
            <person name="Jermiin L.S."/>
            <person name="Skirmuntt E.C."/>
            <person name="Katzourakis A."/>
            <person name="Burkitt-Gray L."/>
            <person name="Ray D.A."/>
            <person name="Sullivan K.A.M."/>
            <person name="Roscito J.G."/>
            <person name="Kirilenko B.M."/>
            <person name="Davalos L.M."/>
            <person name="Corthals A.P."/>
            <person name="Power M.L."/>
            <person name="Jones G."/>
            <person name="Ransome R.D."/>
            <person name="Dechmann D.K.N."/>
            <person name="Locatelli A.G."/>
            <person name="Puechmaille S.J."/>
            <person name="Fedrigo O."/>
            <person name="Jarvis E.D."/>
            <person name="Hiller M."/>
            <person name="Vernes S.C."/>
            <person name="Myers E.W."/>
            <person name="Teeling E.C."/>
        </authorList>
    </citation>
    <scope>NUCLEOTIDE SEQUENCE [LARGE SCALE GENOMIC DNA]</scope>
    <source>
        <strain evidence="2">MRouAeg1</strain>
        <tissue evidence="2">Muscle</tissue>
    </source>
</reference>
<feature type="compositionally biased region" description="Polar residues" evidence="1">
    <location>
        <begin position="40"/>
        <end position="54"/>
    </location>
</feature>
<name>A0A7J8GAY9_ROUAE</name>
<proteinExistence type="predicted"/>
<accession>A0A7J8GAY9</accession>
<sequence length="156" mass="17073">MPQGTCPREHWHLRIRLISGQREVRTLGKGSLRSPPQAHSHLQGSRPQKSSFSPTPCPGGLSSLTKAPLSPVLELEGVREHRGLPKCLGQLNPAGQVRAGAQPQGSCSIFRPLSHFPWKCGLLRAFPPFAISPALPREEPWGYLREQASAPRPCPK</sequence>
<feature type="region of interest" description="Disordered" evidence="1">
    <location>
        <begin position="28"/>
        <end position="66"/>
    </location>
</feature>
<evidence type="ECO:0000256" key="1">
    <source>
        <dbReference type="SAM" id="MobiDB-lite"/>
    </source>
</evidence>
<dbReference type="Proteomes" id="UP000593571">
    <property type="component" value="Unassembled WGS sequence"/>
</dbReference>
<comment type="caution">
    <text evidence="2">The sequence shown here is derived from an EMBL/GenBank/DDBJ whole genome shotgun (WGS) entry which is preliminary data.</text>
</comment>
<dbReference type="AlphaFoldDB" id="A0A7J8GAY9"/>
<evidence type="ECO:0000313" key="2">
    <source>
        <dbReference type="EMBL" id="KAF6457137.1"/>
    </source>
</evidence>
<dbReference type="EMBL" id="JACASE010000006">
    <property type="protein sequence ID" value="KAF6457137.1"/>
    <property type="molecule type" value="Genomic_DNA"/>
</dbReference>
<organism evidence="2 3">
    <name type="scientific">Rousettus aegyptiacus</name>
    <name type="common">Egyptian fruit bat</name>
    <name type="synonym">Pteropus aegyptiacus</name>
    <dbReference type="NCBI Taxonomy" id="9407"/>
    <lineage>
        <taxon>Eukaryota</taxon>
        <taxon>Metazoa</taxon>
        <taxon>Chordata</taxon>
        <taxon>Craniata</taxon>
        <taxon>Vertebrata</taxon>
        <taxon>Euteleostomi</taxon>
        <taxon>Mammalia</taxon>
        <taxon>Eutheria</taxon>
        <taxon>Laurasiatheria</taxon>
        <taxon>Chiroptera</taxon>
        <taxon>Yinpterochiroptera</taxon>
        <taxon>Pteropodoidea</taxon>
        <taxon>Pteropodidae</taxon>
        <taxon>Rousettinae</taxon>
        <taxon>Rousettus</taxon>
    </lineage>
</organism>
<gene>
    <name evidence="2" type="ORF">HJG63_011695</name>
</gene>
<protein>
    <submittedName>
        <fullName evidence="2">Uncharacterized protein</fullName>
    </submittedName>
</protein>
<evidence type="ECO:0000313" key="3">
    <source>
        <dbReference type="Proteomes" id="UP000593571"/>
    </source>
</evidence>